<dbReference type="RefSeq" id="WP_133800929.1">
    <property type="nucleotide sequence ID" value="NZ_SNWQ01000007.1"/>
</dbReference>
<evidence type="ECO:0000313" key="3">
    <source>
        <dbReference type="Proteomes" id="UP000295388"/>
    </source>
</evidence>
<gene>
    <name evidence="2" type="ORF">EV643_107136</name>
</gene>
<evidence type="ECO:0000313" key="2">
    <source>
        <dbReference type="EMBL" id="TDO48507.1"/>
    </source>
</evidence>
<evidence type="ECO:0000256" key="1">
    <source>
        <dbReference type="SAM" id="SignalP"/>
    </source>
</evidence>
<name>A0A4R6KE19_9ACTN</name>
<comment type="caution">
    <text evidence="2">The sequence shown here is derived from an EMBL/GenBank/DDBJ whole genome shotgun (WGS) entry which is preliminary data.</text>
</comment>
<dbReference type="OrthoDB" id="571373at2"/>
<keyword evidence="3" id="KW-1185">Reference proteome</keyword>
<accession>A0A4R6KE19</accession>
<proteinExistence type="predicted"/>
<dbReference type="Gene3D" id="2.160.20.20">
    <property type="match status" value="1"/>
</dbReference>
<keyword evidence="1" id="KW-0732">Signal</keyword>
<organism evidence="2 3">
    <name type="scientific">Kribbella caucasensis</name>
    <dbReference type="NCBI Taxonomy" id="2512215"/>
    <lineage>
        <taxon>Bacteria</taxon>
        <taxon>Bacillati</taxon>
        <taxon>Actinomycetota</taxon>
        <taxon>Actinomycetes</taxon>
        <taxon>Propionibacteriales</taxon>
        <taxon>Kribbellaceae</taxon>
        <taxon>Kribbella</taxon>
    </lineage>
</organism>
<sequence>MKRSIIVAGAGTLALAAGAFTAPVAHAEERVCRGTLGAVTVDNVRVPAGASCVLNRTTVKGTVKVERTAKLSTVAARVNGNVQAEGHAHVYLYASTVGGSVQLKQGRTASLRSNQVKGDIQSFTNRGTQNFSYNRVNGNLQCKSNIPAPTGTGNIVGGNKQDQCSRL</sequence>
<protein>
    <submittedName>
        <fullName evidence="2">Uncharacterized protein</fullName>
    </submittedName>
</protein>
<dbReference type="AlphaFoldDB" id="A0A4R6KE19"/>
<feature type="signal peptide" evidence="1">
    <location>
        <begin position="1"/>
        <end position="27"/>
    </location>
</feature>
<reference evidence="2 3" key="1">
    <citation type="submission" date="2019-03" db="EMBL/GenBank/DDBJ databases">
        <title>Genomic Encyclopedia of Type Strains, Phase III (KMG-III): the genomes of soil and plant-associated and newly described type strains.</title>
        <authorList>
            <person name="Whitman W."/>
        </authorList>
    </citation>
    <scope>NUCLEOTIDE SEQUENCE [LARGE SCALE GENOMIC DNA]</scope>
    <source>
        <strain evidence="2 3">VKM Ac-2527</strain>
    </source>
</reference>
<feature type="chain" id="PRO_5020530089" evidence="1">
    <location>
        <begin position="28"/>
        <end position="167"/>
    </location>
</feature>
<dbReference type="InterPro" id="IPR012332">
    <property type="entry name" value="Autotransporter_pectin_lyase_C"/>
</dbReference>
<dbReference type="Proteomes" id="UP000295388">
    <property type="component" value="Unassembled WGS sequence"/>
</dbReference>
<dbReference type="EMBL" id="SNWQ01000007">
    <property type="protein sequence ID" value="TDO48507.1"/>
    <property type="molecule type" value="Genomic_DNA"/>
</dbReference>